<dbReference type="EMBL" id="CP136051">
    <property type="protein sequence ID" value="WOK09572.1"/>
    <property type="molecule type" value="Genomic_DNA"/>
</dbReference>
<evidence type="ECO:0000256" key="1">
    <source>
        <dbReference type="SAM" id="MobiDB-lite"/>
    </source>
</evidence>
<keyword evidence="4" id="KW-1185">Reference proteome</keyword>
<protein>
    <submittedName>
        <fullName evidence="3">DUF2911 domain-containing protein</fullName>
    </submittedName>
</protein>
<dbReference type="PROSITE" id="PS51257">
    <property type="entry name" value="PROKAR_LIPOPROTEIN"/>
    <property type="match status" value="1"/>
</dbReference>
<gene>
    <name evidence="3" type="ORF">RT717_13075</name>
</gene>
<dbReference type="Pfam" id="PF11138">
    <property type="entry name" value="DUF2911"/>
    <property type="match status" value="1"/>
</dbReference>
<organism evidence="3 4">
    <name type="scientific">Imperialibacter roseus</name>
    <dbReference type="NCBI Taxonomy" id="1324217"/>
    <lineage>
        <taxon>Bacteria</taxon>
        <taxon>Pseudomonadati</taxon>
        <taxon>Bacteroidota</taxon>
        <taxon>Cytophagia</taxon>
        <taxon>Cytophagales</taxon>
        <taxon>Flammeovirgaceae</taxon>
        <taxon>Imperialibacter</taxon>
    </lineage>
</organism>
<feature type="chain" id="PRO_5047392244" evidence="2">
    <location>
        <begin position="27"/>
        <end position="204"/>
    </location>
</feature>
<proteinExistence type="predicted"/>
<dbReference type="InterPro" id="IPR021314">
    <property type="entry name" value="DUF2911"/>
</dbReference>
<evidence type="ECO:0000313" key="4">
    <source>
        <dbReference type="Proteomes" id="UP001302349"/>
    </source>
</evidence>
<keyword evidence="2" id="KW-0732">Signal</keyword>
<evidence type="ECO:0000313" key="3">
    <source>
        <dbReference type="EMBL" id="WOK09572.1"/>
    </source>
</evidence>
<dbReference type="Proteomes" id="UP001302349">
    <property type="component" value="Chromosome"/>
</dbReference>
<name>A0ABZ0IWY9_9BACT</name>
<feature type="signal peptide" evidence="2">
    <location>
        <begin position="1"/>
        <end position="26"/>
    </location>
</feature>
<sequence length="204" mass="22257">MKTPDSNLLTKLSAIGLLVLCGLTFASCSSSSKSEFSDSETVVETEDDAEDDKSQRPSPPASTTANVSGVNVTIDYSAPAVKGRTIWGELVPYGKVDRTGANEATVFSVDKDVLINGELLPAGQYSLFSIPTETDWTLIFNKEAEQWGAYDYKESEDALRVTVTPSMVDDFKERLEFKVSSDGTVNYHWEKLVFSFTVAPSPNS</sequence>
<evidence type="ECO:0000256" key="2">
    <source>
        <dbReference type="SAM" id="SignalP"/>
    </source>
</evidence>
<feature type="compositionally biased region" description="Acidic residues" evidence="1">
    <location>
        <begin position="37"/>
        <end position="51"/>
    </location>
</feature>
<reference evidence="3 4" key="1">
    <citation type="journal article" date="2023" name="Microbiol. Resour. Announc.">
        <title>Complete Genome Sequence of Imperialibacter roseus strain P4T.</title>
        <authorList>
            <person name="Tizabi D.R."/>
            <person name="Bachvaroff T."/>
            <person name="Hill R.T."/>
        </authorList>
    </citation>
    <scope>NUCLEOTIDE SEQUENCE [LARGE SCALE GENOMIC DNA]</scope>
    <source>
        <strain evidence="3 4">P4T</strain>
    </source>
</reference>
<feature type="region of interest" description="Disordered" evidence="1">
    <location>
        <begin position="28"/>
        <end position="66"/>
    </location>
</feature>
<dbReference type="RefSeq" id="WP_317492187.1">
    <property type="nucleotide sequence ID" value="NZ_CP136051.1"/>
</dbReference>
<accession>A0ABZ0IWY9</accession>